<feature type="transmembrane region" description="Helical" evidence="1">
    <location>
        <begin position="232"/>
        <end position="250"/>
    </location>
</feature>
<sequence length="321" mass="34616">MDQRLSLYALAAKYQLDAAATQQLQQLAAPDPAAITSRLPKIIAVTAAALFGLGLVFWIAANWDTLGRLGHFVLLQALCVLLCTAAIVLAKARIPLCLLALLSVGGLFAYFGQTYQTGADPWQLFAIWAALTLPLCLSAQSDVLWAPWALIVSTGISLWIHAHTGHRWRLEQADTQVFLLGWSAALLMTLLLSPKLPYLKGTGHWAFRTSMTLCSIMICSSAFTALLAQDVLLLYFLGLMLFALAAAAMAQPATFDIYGLSIIGLCLNILLISGLARLLFNGHINDNFIGQILLIGLAAAGLLAFTVSSLLRLSRHQAKTL</sequence>
<feature type="transmembrane region" description="Helical" evidence="1">
    <location>
        <begin position="96"/>
        <end position="115"/>
    </location>
</feature>
<evidence type="ECO:0000313" key="3">
    <source>
        <dbReference type="EMBL" id="NHQ85461.1"/>
    </source>
</evidence>
<evidence type="ECO:0000313" key="4">
    <source>
        <dbReference type="Proteomes" id="UP000712570"/>
    </source>
</evidence>
<feature type="transmembrane region" description="Helical" evidence="1">
    <location>
        <begin position="144"/>
        <end position="163"/>
    </location>
</feature>
<dbReference type="RefSeq" id="WP_166822829.1">
    <property type="nucleotide sequence ID" value="NZ_JAAOLX010000002.1"/>
</dbReference>
<dbReference type="InterPro" id="IPR018677">
    <property type="entry name" value="DUF2157"/>
</dbReference>
<keyword evidence="1" id="KW-0472">Membrane</keyword>
<feature type="domain" description="DUF2157" evidence="2">
    <location>
        <begin position="13"/>
        <end position="145"/>
    </location>
</feature>
<reference evidence="3 4" key="1">
    <citation type="submission" date="2020-03" db="EMBL/GenBank/DDBJ databases">
        <title>Draft genome sequence of environmentally isolated violet-colored cultures.</title>
        <authorList>
            <person name="Wilson H.S."/>
        </authorList>
    </citation>
    <scope>NUCLEOTIDE SEQUENCE [LARGE SCALE GENOMIC DNA]</scope>
    <source>
        <strain evidence="3 4">HSC-16F04</strain>
    </source>
</reference>
<evidence type="ECO:0000259" key="2">
    <source>
        <dbReference type="Pfam" id="PF09925"/>
    </source>
</evidence>
<feature type="transmembrane region" description="Helical" evidence="1">
    <location>
        <begin position="42"/>
        <end position="63"/>
    </location>
</feature>
<organism evidence="3 4">
    <name type="scientific">Iodobacter violaceini</name>
    <dbReference type="NCBI Taxonomy" id="3044271"/>
    <lineage>
        <taxon>Bacteria</taxon>
        <taxon>Pseudomonadati</taxon>
        <taxon>Pseudomonadota</taxon>
        <taxon>Betaproteobacteria</taxon>
        <taxon>Neisseriales</taxon>
        <taxon>Chitinibacteraceae</taxon>
        <taxon>Iodobacter</taxon>
    </lineage>
</organism>
<dbReference type="Proteomes" id="UP000712570">
    <property type="component" value="Unassembled WGS sequence"/>
</dbReference>
<feature type="transmembrane region" description="Helical" evidence="1">
    <location>
        <begin position="175"/>
        <end position="193"/>
    </location>
</feature>
<accession>A0ABX0KP04</accession>
<keyword evidence="1" id="KW-0812">Transmembrane</keyword>
<feature type="transmembrane region" description="Helical" evidence="1">
    <location>
        <begin position="205"/>
        <end position="226"/>
    </location>
</feature>
<feature type="transmembrane region" description="Helical" evidence="1">
    <location>
        <begin position="121"/>
        <end position="137"/>
    </location>
</feature>
<protein>
    <submittedName>
        <fullName evidence="3">DUF2157 domain-containing protein</fullName>
    </submittedName>
</protein>
<gene>
    <name evidence="3" type="ORF">HA050_04945</name>
</gene>
<evidence type="ECO:0000256" key="1">
    <source>
        <dbReference type="SAM" id="Phobius"/>
    </source>
</evidence>
<keyword evidence="4" id="KW-1185">Reference proteome</keyword>
<dbReference type="EMBL" id="JAAOLX010000002">
    <property type="protein sequence ID" value="NHQ85461.1"/>
    <property type="molecule type" value="Genomic_DNA"/>
</dbReference>
<feature type="transmembrane region" description="Helical" evidence="1">
    <location>
        <begin position="69"/>
        <end position="89"/>
    </location>
</feature>
<proteinExistence type="predicted"/>
<dbReference type="Pfam" id="PF09925">
    <property type="entry name" value="DUF2157"/>
    <property type="match status" value="1"/>
</dbReference>
<name>A0ABX0KP04_9NEIS</name>
<comment type="caution">
    <text evidence="3">The sequence shown here is derived from an EMBL/GenBank/DDBJ whole genome shotgun (WGS) entry which is preliminary data.</text>
</comment>
<feature type="transmembrane region" description="Helical" evidence="1">
    <location>
        <begin position="257"/>
        <end position="276"/>
    </location>
</feature>
<feature type="transmembrane region" description="Helical" evidence="1">
    <location>
        <begin position="288"/>
        <end position="311"/>
    </location>
</feature>
<keyword evidence="1" id="KW-1133">Transmembrane helix</keyword>